<dbReference type="InterPro" id="IPR003615">
    <property type="entry name" value="HNH_nuc"/>
</dbReference>
<proteinExistence type="predicted"/>
<evidence type="ECO:0000313" key="2">
    <source>
        <dbReference type="EMBL" id="BBB00584.1"/>
    </source>
</evidence>
<dbReference type="CDD" id="cd00085">
    <property type="entry name" value="HNHc"/>
    <property type="match status" value="1"/>
</dbReference>
<dbReference type="GO" id="GO:0004519">
    <property type="term" value="F:endonuclease activity"/>
    <property type="evidence" value="ECO:0007669"/>
    <property type="project" value="InterPro"/>
</dbReference>
<evidence type="ECO:0000313" key="4">
    <source>
        <dbReference type="Proteomes" id="UP000595703"/>
    </source>
</evidence>
<dbReference type="EMBL" id="AP018365">
    <property type="protein sequence ID" value="BBB00637.1"/>
    <property type="molecule type" value="Genomic_DNA"/>
</dbReference>
<dbReference type="KEGG" id="arev:RVR_7717"/>
<sequence>MQRRLRPCLDCQELTRNASRCDAHQAAWQHRYDVQRGSASQRGYDSSYRRTAAAGVTAHRAEYGDWCPGWGVLPHHATDLTADHVTPKARGGGNEPDNLQVLCRACNSRKHAQ</sequence>
<reference evidence="3 4" key="2">
    <citation type="journal article" date="2011" name="J. Antibiot.">
        <title>Furaquinocins I and J: novel polyketide isoprenoid hybrid compounds from Streptomyces reveromyceticus SN-593.</title>
        <authorList>
            <person name="Panthee S."/>
            <person name="Takahashi S."/>
            <person name="Takagi H."/>
            <person name="Nogawa T."/>
            <person name="Oowada E."/>
            <person name="Uramoto M."/>
            <person name="Osada H."/>
        </authorList>
    </citation>
    <scope>NUCLEOTIDE SEQUENCE [LARGE SCALE GENOMIC DNA]</scope>
    <source>
        <strain evidence="3 4">SN-593</strain>
    </source>
</reference>
<keyword evidence="4" id="KW-1185">Reference proteome</keyword>
<dbReference type="Proteomes" id="UP000595703">
    <property type="component" value="Chromosome"/>
</dbReference>
<evidence type="ECO:0000259" key="1">
    <source>
        <dbReference type="SMART" id="SM00507"/>
    </source>
</evidence>
<dbReference type="GO" id="GO:0008270">
    <property type="term" value="F:zinc ion binding"/>
    <property type="evidence" value="ECO:0007669"/>
    <property type="project" value="InterPro"/>
</dbReference>
<evidence type="ECO:0000313" key="3">
    <source>
        <dbReference type="EMBL" id="BBB00637.1"/>
    </source>
</evidence>
<dbReference type="RefSeq" id="WP_202236556.1">
    <property type="nucleotide sequence ID" value="NZ_AP018365.1"/>
</dbReference>
<dbReference type="GO" id="GO:0003676">
    <property type="term" value="F:nucleic acid binding"/>
    <property type="evidence" value="ECO:0007669"/>
    <property type="project" value="InterPro"/>
</dbReference>
<dbReference type="InterPro" id="IPR002711">
    <property type="entry name" value="HNH"/>
</dbReference>
<reference evidence="3 4" key="3">
    <citation type="journal article" date="2011" name="Nat. Chem. Biol.">
        <title>Reveromycin A biosynthesis uses RevG and RevJ for stereospecific spiroacetal formation.</title>
        <authorList>
            <person name="Takahashi S."/>
            <person name="Toyoda A."/>
            <person name="Sekiyama Y."/>
            <person name="Takagi H."/>
            <person name="Nogawa T."/>
            <person name="Uramoto M."/>
            <person name="Suzuki R."/>
            <person name="Koshino H."/>
            <person name="Kumano T."/>
            <person name="Panthee S."/>
            <person name="Dairi T."/>
            <person name="Ishikawa J."/>
            <person name="Ikeda H."/>
            <person name="Sakaki Y."/>
            <person name="Osada H."/>
        </authorList>
    </citation>
    <scope>NUCLEOTIDE SEQUENCE [LARGE SCALE GENOMIC DNA]</scope>
    <source>
        <strain evidence="3 4">SN-593</strain>
    </source>
</reference>
<dbReference type="SMART" id="SM00507">
    <property type="entry name" value="HNHc"/>
    <property type="match status" value="1"/>
</dbReference>
<dbReference type="KEGG" id="arev:RVR_10583"/>
<organism evidence="3 4">
    <name type="scientific">Actinacidiphila reveromycinica</name>
    <dbReference type="NCBI Taxonomy" id="659352"/>
    <lineage>
        <taxon>Bacteria</taxon>
        <taxon>Bacillati</taxon>
        <taxon>Actinomycetota</taxon>
        <taxon>Actinomycetes</taxon>
        <taxon>Kitasatosporales</taxon>
        <taxon>Streptomycetaceae</taxon>
        <taxon>Actinacidiphila</taxon>
    </lineage>
</organism>
<reference evidence="3 4" key="4">
    <citation type="journal article" date="2020" name="Sci. Rep.">
        <title>beta-carboline chemical signals induce reveromycin production through a LuxR family regulator in Streptomyces sp. SN-593.</title>
        <authorList>
            <person name="Panthee S."/>
            <person name="Kito N."/>
            <person name="Hayashi T."/>
            <person name="Shimizu T."/>
            <person name="Ishikawa J."/>
            <person name="Hamamoto H."/>
            <person name="Osada H."/>
            <person name="Takahashi S."/>
        </authorList>
    </citation>
    <scope>NUCLEOTIDE SEQUENCE [LARGE SCALE GENOMIC DNA]</scope>
    <source>
        <strain evidence="3 4">SN-593</strain>
    </source>
</reference>
<dbReference type="AlphaFoldDB" id="A0A7U3UXY2"/>
<feature type="domain" description="HNH nuclease" evidence="1">
    <location>
        <begin position="52"/>
        <end position="108"/>
    </location>
</feature>
<protein>
    <recommendedName>
        <fullName evidence="1">HNH nuclease domain-containing protein</fullName>
    </recommendedName>
</protein>
<dbReference type="EMBL" id="AP018365">
    <property type="protein sequence ID" value="BBB00584.1"/>
    <property type="molecule type" value="Genomic_DNA"/>
</dbReference>
<dbReference type="Pfam" id="PF01844">
    <property type="entry name" value="HNH"/>
    <property type="match status" value="1"/>
</dbReference>
<dbReference type="Gene3D" id="1.10.30.50">
    <property type="match status" value="1"/>
</dbReference>
<reference evidence="3 4" key="1">
    <citation type="journal article" date="2010" name="J. Bacteriol.">
        <title>Biochemical characterization of a novel indole prenyltransferase from Streptomyces sp. SN-593.</title>
        <authorList>
            <person name="Takahashi S."/>
            <person name="Takagi H."/>
            <person name="Toyoda A."/>
            <person name="Uramoto M."/>
            <person name="Nogawa T."/>
            <person name="Ueki M."/>
            <person name="Sakaki Y."/>
            <person name="Osada H."/>
        </authorList>
    </citation>
    <scope>NUCLEOTIDE SEQUENCE [LARGE SCALE GENOMIC DNA]</scope>
    <source>
        <strain evidence="3 4">SN-593</strain>
    </source>
</reference>
<gene>
    <name evidence="3" type="ORF">RVR_10583</name>
    <name evidence="2" type="ORF">RVR_7717</name>
</gene>
<name>A0A7U3UXY2_9ACTN</name>
<accession>A0A7U3UXY2</accession>